<evidence type="ECO:0000313" key="1">
    <source>
        <dbReference type="EMBL" id="QHT93918.1"/>
    </source>
</evidence>
<name>A0A6C0IL50_9ZZZZ</name>
<reference evidence="1" key="1">
    <citation type="journal article" date="2020" name="Nature">
        <title>Giant virus diversity and host interactions through global metagenomics.</title>
        <authorList>
            <person name="Schulz F."/>
            <person name="Roux S."/>
            <person name="Paez-Espino D."/>
            <person name="Jungbluth S."/>
            <person name="Walsh D.A."/>
            <person name="Denef V.J."/>
            <person name="McMahon K.D."/>
            <person name="Konstantinidis K.T."/>
            <person name="Eloe-Fadrosh E.A."/>
            <person name="Kyrpides N.C."/>
            <person name="Woyke T."/>
        </authorList>
    </citation>
    <scope>NUCLEOTIDE SEQUENCE</scope>
    <source>
        <strain evidence="1">GVMAG-M-3300024258-14</strain>
    </source>
</reference>
<protein>
    <submittedName>
        <fullName evidence="1">Uncharacterized protein</fullName>
    </submittedName>
</protein>
<dbReference type="EMBL" id="MN740211">
    <property type="protein sequence ID" value="QHT93918.1"/>
    <property type="molecule type" value="Genomic_DNA"/>
</dbReference>
<accession>A0A6C0IL50</accession>
<organism evidence="1">
    <name type="scientific">viral metagenome</name>
    <dbReference type="NCBI Taxonomy" id="1070528"/>
    <lineage>
        <taxon>unclassified sequences</taxon>
        <taxon>metagenomes</taxon>
        <taxon>organismal metagenomes</taxon>
    </lineage>
</organism>
<proteinExistence type="predicted"/>
<sequence length="408" mass="46562">MSSNPFNFDIRNYTINDLKDIFELPNNFDSNVIEIKETKLREKLLSNPKLTPKLKQDTIQFITSAKIKLQENIKSVKETMNPHPYIIEKPIIEGKDILQERTLKKHLNVDTRFRENFQQLSSNFDINLSFKLDNVKKMELSSIEFPTTFYAISKIFDNNYFTIRVDVSGVVKEALFELQDGNYSRTAVITALNNPSNYTLITTDGITTDGITTDGIFNDIDFYVDVDTEGSGTGKMIFTLNSSSSINQVELLFNENKSCKPDSNALIKKLGWMLGFRNGSYISTNKENNFEIISESLVNLTGPKYIYMAIDDHNSNNESTSHFYNAFNSVILHKNILARIPLTTFSFSFEIANMLSIVSTPREYTNPVTIEKLGIQLMDEYGRILDLNEMNISFCLSFTQTYEGSNNS</sequence>
<dbReference type="AlphaFoldDB" id="A0A6C0IL50"/>